<reference evidence="2 3" key="1">
    <citation type="journal article" date="2018" name="Nat. Ecol. Evol.">
        <title>Shark genomes provide insights into elasmobranch evolution and the origin of vertebrates.</title>
        <authorList>
            <person name="Hara Y"/>
            <person name="Yamaguchi K"/>
            <person name="Onimaru K"/>
            <person name="Kadota M"/>
            <person name="Koyanagi M"/>
            <person name="Keeley SD"/>
            <person name="Tatsumi K"/>
            <person name="Tanaka K"/>
            <person name="Motone F"/>
            <person name="Kageyama Y"/>
            <person name="Nozu R"/>
            <person name="Adachi N"/>
            <person name="Nishimura O"/>
            <person name="Nakagawa R"/>
            <person name="Tanegashima C"/>
            <person name="Kiyatake I"/>
            <person name="Matsumoto R"/>
            <person name="Murakumo K"/>
            <person name="Nishida K"/>
            <person name="Terakita A"/>
            <person name="Kuratani S"/>
            <person name="Sato K"/>
            <person name="Hyodo S Kuraku.S."/>
        </authorList>
    </citation>
    <scope>NUCLEOTIDE SEQUENCE [LARGE SCALE GENOMIC DNA]</scope>
</reference>
<evidence type="ECO:0000256" key="1">
    <source>
        <dbReference type="SAM" id="MobiDB-lite"/>
    </source>
</evidence>
<dbReference type="Proteomes" id="UP000288216">
    <property type="component" value="Unassembled WGS sequence"/>
</dbReference>
<feature type="non-terminal residue" evidence="2">
    <location>
        <position position="1"/>
    </location>
</feature>
<keyword evidence="3" id="KW-1185">Reference proteome</keyword>
<sequence length="51" mass="5430">KPLKERGEGEVPDAAVRACTDRLRSFAEDVREGGALGSVSNSPPRDPFCAD</sequence>
<organism evidence="2 3">
    <name type="scientific">Scyliorhinus torazame</name>
    <name type="common">Cloudy catshark</name>
    <name type="synonym">Catulus torazame</name>
    <dbReference type="NCBI Taxonomy" id="75743"/>
    <lineage>
        <taxon>Eukaryota</taxon>
        <taxon>Metazoa</taxon>
        <taxon>Chordata</taxon>
        <taxon>Craniata</taxon>
        <taxon>Vertebrata</taxon>
        <taxon>Chondrichthyes</taxon>
        <taxon>Elasmobranchii</taxon>
        <taxon>Galeomorphii</taxon>
        <taxon>Galeoidea</taxon>
        <taxon>Carcharhiniformes</taxon>
        <taxon>Scyliorhinidae</taxon>
        <taxon>Scyliorhinus</taxon>
    </lineage>
</organism>
<comment type="caution">
    <text evidence="2">The sequence shown here is derived from an EMBL/GenBank/DDBJ whole genome shotgun (WGS) entry which is preliminary data.</text>
</comment>
<dbReference type="AlphaFoldDB" id="A0A401Q0W0"/>
<evidence type="ECO:0000313" key="3">
    <source>
        <dbReference type="Proteomes" id="UP000288216"/>
    </source>
</evidence>
<name>A0A401Q0W0_SCYTO</name>
<feature type="region of interest" description="Disordered" evidence="1">
    <location>
        <begin position="30"/>
        <end position="51"/>
    </location>
</feature>
<evidence type="ECO:0000313" key="2">
    <source>
        <dbReference type="EMBL" id="GCB79059.1"/>
    </source>
</evidence>
<protein>
    <submittedName>
        <fullName evidence="2">Uncharacterized protein</fullName>
    </submittedName>
</protein>
<gene>
    <name evidence="2" type="ORF">scyTo_0020170</name>
</gene>
<accession>A0A401Q0W0</accession>
<dbReference type="EMBL" id="BFAA01015911">
    <property type="protein sequence ID" value="GCB79059.1"/>
    <property type="molecule type" value="Genomic_DNA"/>
</dbReference>
<proteinExistence type="predicted"/>
<feature type="non-terminal residue" evidence="2">
    <location>
        <position position="51"/>
    </location>
</feature>